<feature type="region of interest" description="Disordered" evidence="1">
    <location>
        <begin position="1256"/>
        <end position="1286"/>
    </location>
</feature>
<accession>A0A833YIW4</accession>
<sequence>MDTQGPVMARLDLNMDSLDPLAGRDRDQPMDNQEIPADTLSLPMGHLHTQDPTAVEEGKHITVRTVTVKASQESLMDTQGPVMARLHLNMDSLDPLAGGDRDQPMDNQETPADTLSLPMGNLHTQDPTAVEEGKQVTVRSVTVKASQESLMDTQCPVMARLHLNMDSPDPLAEGDRDLPRDNQETLADTLSLPMGNLHTQDPTAVEEGKQVTVRSVTVKASQESLMDTQGPVMARLDLNMDSLDPLAGGDRDQPTDNQETPADTLSLPMGNLHTQDPTAVEEGKHITVRTVTVKASQESLMDTQGPVMARIHLNMDSLDPLAVGDRDQPMDNQETPADTLSLPMGNLHTQDPTAVEEGKQVTMRSVTVKASQESLMDTQGPVMARLDLNMDSLDPLAEGDRDQPTDNQETPADTLSLPMGNLHTQDPTAVEEGKKVTVRSVTVKASQESIMDTQGPVMARLHLNMDSLDPLAGGGRDQPMDNQEIPADTLSLPMGNLHTQDPTAVEEGKHITVRTVTVKASQESLMDTQGPVMARLDLNMDSLDPLAEGDRDQPTDNQETPADTLSLPMGNLHTQDPTAVEEGKHITVRTVTVKASQESLMDTQGPVMARLHLNMDSLDPLAGGDRDLPRDNQETPADTLSLPMGNLHTQDPTAVEEGKQVTVRSVTVKASQESLMDTQGPVMARLDLNMDSLDPLAEGDRDQPTDNQETPADTLSLPMGNLHTQDPTAVEEGKQVTVRSVTVKASQESIMDTQGPVMARLDLNMDSLDPLAGGDRDQPMDNQEIPADTLSLPMGNLHTQDPTAVEEGKHITRGDRDLPMDNQEIPADTLSLPMGNLHTQNPTAVEEGKQVTVRSVTVKASQESLMDTLGPVMARLDLNMDSLDPLAGGDRDQPMDNQETPADTLSLPMGNLHTQDPTAVEEGKQVTVRSVTVKASQESIMDTQGPVMARLDLNMDSLDPLAEGDRDLPRDNQETPADTLSLPMGNLHTQNPTAVEEGKQVTMRSVTVKASQESLMDTLGPVMARLDLNMDSLDPLAGGDRDQPMDNQETPADTLSLPMGNLHTQDPTAVEEGKQVTMRLVTVKARQESIMDTQGPVMARLHLNMDSLDPLAGGDRDQPMDNQETPADTLSLPMGNLHTQDPTAVEEGKQVTVRSVTVKASQESIMDTQGPVMARLDLNMDSRDPLAGGDRDQPMDNQETPADTLSLPMGNLHTQDPTAVEEGKHITVRTVTVKASQESLMDTQGPVMARLHLNMDSPDPLAEGDRDLPRDNQETPADTLSLPMGNLHTQDPTAVEEGKQVTMRSVTVKASQESLMDTQGPVMARLDLNMDSLDPLAEGDRDQPTDNQETPADTLSLPMGNLHTQDPTAVEEGKQVTVRSVTVKASQESIMDTQGPVMARLHLNMDSLDPLAEGDRDQPMDNQEIPADTLSLPMGNLHTQDPTAVEEGKQVTMRSVTVKASQESLMDTQGPVMARLDLNMDSLDPLAGGDRDQPTDNEETPADTLSLPMGNLHTQDPTAVEEGKQVTVRSVTVKASQESIMDTQGPVMARLDLNMDSLDPLAGGDRDQPMDNQEIPADTLSLPMGNLHTQDPTAVEEGKHITVRTVTVKASQESLMDTQGPVMARLHLNMDSLDPLAGGDRDQPMDNQETPADTLSLPMGNLHTQDPTAVEEGKQVTVRLDLNMDSLDPLAEGDRDLPRDNQETPADTLSLPMGNLHTQNPTAVEEGKQVTMRSVTVKASQESLMDTLGPVMARLDLNMDSLDPLAGGDRDQPMDNQETPADTLSLPMGNLHTQDPTAVEEGKQVTMRLVTVKARQESIMDTQGPVMARLDLNMDSRDPLAGGDRDQPMDNQETPADTLSLPMGNLHTQDPTAVEEGKHITVRTVTVKASQESLMDTQGPVMARLDLNMDSLDPLSGGDRDQPTDNQETPADTLSLPMGNLHTQDPTAVEEGKKVTVRSMTVKASQESVMDTQGPVMARLDLNMDSLDPLAGGDRDQPMDNQEIPADTLSLPMGNLHTQDPTAVEEGKQVTVRTVTVKASQESLMNTQGPVMARRDLNMDSLDPLAEGDRDLPRDNQETPADTLSLPMGNLHTQDPTAVEEGKQVTMRSVTVKATQESLMDTQGPVMARLHLNMDSLDPLAEGDRDLPRDNQETPADTLSVPMGNLHTQDPTAVEEGKQVTVRSVTVKASQESLMDTQGPVMARLDLNVENLDPLSEAESGLHRVNQKIPEDTLSVALGNPHREDLRGVEEAKVVIVRVVTVISILLLRTDTQHPVIPYGISQVAIITSLVTAILSHNVMEDKIVGQIKGSLRVIGIGIHQVAPLCVAREGKSKCLDQVCWGASKTAVIMWTISRQETLRPEVTMEERGQV</sequence>
<dbReference type="EMBL" id="JABVXQ010000015">
    <property type="protein sequence ID" value="KAF6074912.1"/>
    <property type="molecule type" value="Genomic_DNA"/>
</dbReference>
<comment type="caution">
    <text evidence="2">The sequence shown here is derived from an EMBL/GenBank/DDBJ whole genome shotgun (WGS) entry which is preliminary data.</text>
</comment>
<proteinExistence type="predicted"/>
<feature type="compositionally biased region" description="Basic and acidic residues" evidence="1">
    <location>
        <begin position="2143"/>
        <end position="2152"/>
    </location>
</feature>
<protein>
    <submittedName>
        <fullName evidence="2">Uncharacterized protein</fullName>
    </submittedName>
</protein>
<feature type="compositionally biased region" description="Basic and acidic residues" evidence="1">
    <location>
        <begin position="963"/>
        <end position="973"/>
    </location>
</feature>
<feature type="region of interest" description="Disordered" evidence="1">
    <location>
        <begin position="543"/>
        <end position="570"/>
    </location>
</feature>
<feature type="region of interest" description="Disordered" evidence="1">
    <location>
        <begin position="2143"/>
        <end position="2165"/>
    </location>
</feature>
<feature type="region of interest" description="Disordered" evidence="1">
    <location>
        <begin position="961"/>
        <end position="987"/>
    </location>
</feature>
<feature type="region of interest" description="Disordered" evidence="1">
    <location>
        <begin position="1482"/>
        <end position="1510"/>
    </location>
</feature>
<feature type="region of interest" description="Disordered" evidence="1">
    <location>
        <begin position="393"/>
        <end position="420"/>
    </location>
</feature>
<feature type="compositionally biased region" description="Basic and acidic residues" evidence="1">
    <location>
        <begin position="1834"/>
        <end position="1848"/>
    </location>
</feature>
<evidence type="ECO:0000313" key="3">
    <source>
        <dbReference type="Proteomes" id="UP000664940"/>
    </source>
</evidence>
<evidence type="ECO:0000313" key="2">
    <source>
        <dbReference type="EMBL" id="KAF6074912.1"/>
    </source>
</evidence>
<feature type="compositionally biased region" description="Basic and acidic residues" evidence="1">
    <location>
        <begin position="1263"/>
        <end position="1273"/>
    </location>
</feature>
<organism evidence="2 3">
    <name type="scientific">Phyllostomus discolor</name>
    <name type="common">pale spear-nosed bat</name>
    <dbReference type="NCBI Taxonomy" id="89673"/>
    <lineage>
        <taxon>Eukaryota</taxon>
        <taxon>Metazoa</taxon>
        <taxon>Chordata</taxon>
        <taxon>Craniata</taxon>
        <taxon>Vertebrata</taxon>
        <taxon>Euteleostomi</taxon>
        <taxon>Mammalia</taxon>
        <taxon>Eutheria</taxon>
        <taxon>Laurasiatheria</taxon>
        <taxon>Chiroptera</taxon>
        <taxon>Yangochiroptera</taxon>
        <taxon>Phyllostomidae</taxon>
        <taxon>Phyllostominae</taxon>
        <taxon>Phyllostomus</taxon>
    </lineage>
</organism>
<feature type="region of interest" description="Disordered" evidence="1">
    <location>
        <begin position="242"/>
        <end position="270"/>
    </location>
</feature>
<feature type="region of interest" description="Disordered" evidence="1">
    <location>
        <begin position="886"/>
        <end position="909"/>
    </location>
</feature>
<feature type="region of interest" description="Disordered" evidence="1">
    <location>
        <begin position="1333"/>
        <end position="1359"/>
    </location>
</feature>
<feature type="compositionally biased region" description="Basic and acidic residues" evidence="1">
    <location>
        <begin position="624"/>
        <end position="633"/>
    </location>
</feature>
<gene>
    <name evidence="2" type="ORF">HJG60_009322</name>
</gene>
<feature type="region of interest" description="Disordered" evidence="1">
    <location>
        <begin position="1181"/>
        <end position="1209"/>
    </location>
</feature>
<feature type="region of interest" description="Disordered" evidence="1">
    <location>
        <begin position="1688"/>
        <end position="1716"/>
    </location>
</feature>
<feature type="compositionally biased region" description="Basic and acidic residues" evidence="1">
    <location>
        <begin position="1692"/>
        <end position="1702"/>
    </location>
</feature>
<feature type="region of interest" description="Disordered" evidence="1">
    <location>
        <begin position="1909"/>
        <end position="1953"/>
    </location>
</feature>
<feature type="region of interest" description="Disordered" evidence="1">
    <location>
        <begin position="693"/>
        <end position="719"/>
    </location>
</feature>
<feature type="compositionally biased region" description="Basic and acidic residues" evidence="1">
    <location>
        <begin position="1181"/>
        <end position="1194"/>
    </location>
</feature>
<feature type="compositionally biased region" description="Basic and acidic residues" evidence="1">
    <location>
        <begin position="2067"/>
        <end position="2077"/>
    </location>
</feature>
<dbReference type="Proteomes" id="UP000664940">
    <property type="component" value="Unassembled WGS sequence"/>
</dbReference>
<evidence type="ECO:0000256" key="1">
    <source>
        <dbReference type="SAM" id="MobiDB-lite"/>
    </source>
</evidence>
<reference evidence="2 3" key="1">
    <citation type="journal article" date="2020" name="Nature">
        <title>Six reference-quality genomes reveal evolution of bat adaptations.</title>
        <authorList>
            <person name="Jebb D."/>
            <person name="Huang Z."/>
            <person name="Pippel M."/>
            <person name="Hughes G.M."/>
            <person name="Lavrichenko K."/>
            <person name="Devanna P."/>
            <person name="Winkler S."/>
            <person name="Jermiin L.S."/>
            <person name="Skirmuntt E.C."/>
            <person name="Katzourakis A."/>
            <person name="Burkitt-Gray L."/>
            <person name="Ray D.A."/>
            <person name="Sullivan K.A.M."/>
            <person name="Roscito J.G."/>
            <person name="Kirilenko B.M."/>
            <person name="Davalos L.M."/>
            <person name="Corthals A.P."/>
            <person name="Power M.L."/>
            <person name="Jones G."/>
            <person name="Ransome R.D."/>
            <person name="Dechmann D.K.N."/>
            <person name="Locatelli A.G."/>
            <person name="Puechmaille S.J."/>
            <person name="Fedrigo O."/>
            <person name="Jarvis E.D."/>
            <person name="Hiller M."/>
            <person name="Vernes S.C."/>
            <person name="Myers E.W."/>
            <person name="Teeling E.C."/>
        </authorList>
    </citation>
    <scope>NUCLEOTIDE SEQUENCE [LARGE SCALE GENOMIC DNA]</scope>
    <source>
        <strain evidence="2">Bat1K_MPI-CBG_1</strain>
    </source>
</reference>
<feature type="region of interest" description="Disordered" evidence="1">
    <location>
        <begin position="2061"/>
        <end position="2090"/>
    </location>
</feature>
<feature type="region of interest" description="Disordered" evidence="1">
    <location>
        <begin position="1636"/>
        <end position="1659"/>
    </location>
</feature>
<feature type="region of interest" description="Disordered" evidence="1">
    <location>
        <begin position="622"/>
        <end position="646"/>
    </location>
</feature>
<feature type="region of interest" description="Disordered" evidence="1">
    <location>
        <begin position="1834"/>
        <end position="1879"/>
    </location>
</feature>
<name>A0A833YIW4_9CHIR</name>